<dbReference type="InterPro" id="IPR001789">
    <property type="entry name" value="Sig_transdc_resp-reg_receiver"/>
</dbReference>
<feature type="domain" description="HTH araC/xylS-type" evidence="5">
    <location>
        <begin position="394"/>
        <end position="493"/>
    </location>
</feature>
<dbReference type="EMBL" id="CP009286">
    <property type="protein sequence ID" value="AIQ63108.1"/>
    <property type="molecule type" value="Genomic_DNA"/>
</dbReference>
<protein>
    <recommendedName>
        <fullName evidence="9">AraC family transcriptional regulator</fullName>
    </recommendedName>
</protein>
<reference evidence="7 8" key="1">
    <citation type="submission" date="2014-08" db="EMBL/GenBank/DDBJ databases">
        <title>Comparative genomics of the Paenibacillus odorifer group.</title>
        <authorList>
            <person name="den Bakker H.C."/>
            <person name="Tsai Y.-C."/>
            <person name="Martin N."/>
            <person name="Korlach J."/>
            <person name="Wiedmann M."/>
        </authorList>
    </citation>
    <scope>NUCLEOTIDE SEQUENCE [LARGE SCALE GENOMIC DNA]</scope>
    <source>
        <strain evidence="7 8">DSM 14472</strain>
    </source>
</reference>
<dbReference type="PRINTS" id="PR00032">
    <property type="entry name" value="HTHARAC"/>
</dbReference>
<keyword evidence="3" id="KW-0804">Transcription</keyword>
<dbReference type="Pfam" id="PF00072">
    <property type="entry name" value="Response_reg"/>
    <property type="match status" value="1"/>
</dbReference>
<dbReference type="SMART" id="SM00448">
    <property type="entry name" value="REC"/>
    <property type="match status" value="1"/>
</dbReference>
<gene>
    <name evidence="7" type="ORF">PSTEL_08380</name>
</gene>
<dbReference type="InterPro" id="IPR018062">
    <property type="entry name" value="HTH_AraC-typ_CS"/>
</dbReference>
<evidence type="ECO:0000313" key="7">
    <source>
        <dbReference type="EMBL" id="AIQ63108.1"/>
    </source>
</evidence>
<keyword evidence="8" id="KW-1185">Reference proteome</keyword>
<dbReference type="Pfam" id="PF12833">
    <property type="entry name" value="HTH_18"/>
    <property type="match status" value="1"/>
</dbReference>
<evidence type="ECO:0000256" key="2">
    <source>
        <dbReference type="ARBA" id="ARBA00023125"/>
    </source>
</evidence>
<evidence type="ECO:0000259" key="6">
    <source>
        <dbReference type="PROSITE" id="PS50110"/>
    </source>
</evidence>
<evidence type="ECO:0000259" key="5">
    <source>
        <dbReference type="PROSITE" id="PS01124"/>
    </source>
</evidence>
<dbReference type="STRING" id="169760.PSTEL_08380"/>
<dbReference type="PROSITE" id="PS01124">
    <property type="entry name" value="HTH_ARAC_FAMILY_2"/>
    <property type="match status" value="1"/>
</dbReference>
<dbReference type="InterPro" id="IPR011006">
    <property type="entry name" value="CheY-like_superfamily"/>
</dbReference>
<dbReference type="PROSITE" id="PS50110">
    <property type="entry name" value="RESPONSE_REGULATORY"/>
    <property type="match status" value="1"/>
</dbReference>
<dbReference type="SUPFAM" id="SSF52172">
    <property type="entry name" value="CheY-like"/>
    <property type="match status" value="1"/>
</dbReference>
<feature type="domain" description="Response regulatory" evidence="6">
    <location>
        <begin position="3"/>
        <end position="119"/>
    </location>
</feature>
<dbReference type="SUPFAM" id="SSF46689">
    <property type="entry name" value="Homeodomain-like"/>
    <property type="match status" value="2"/>
</dbReference>
<evidence type="ECO:0000256" key="3">
    <source>
        <dbReference type="ARBA" id="ARBA00023163"/>
    </source>
</evidence>
<evidence type="ECO:0000256" key="4">
    <source>
        <dbReference type="PROSITE-ProRule" id="PRU00169"/>
    </source>
</evidence>
<dbReference type="Proteomes" id="UP000029507">
    <property type="component" value="Chromosome"/>
</dbReference>
<evidence type="ECO:0008006" key="9">
    <source>
        <dbReference type="Google" id="ProtNLM"/>
    </source>
</evidence>
<dbReference type="SMART" id="SM00342">
    <property type="entry name" value="HTH_ARAC"/>
    <property type="match status" value="1"/>
</dbReference>
<dbReference type="HOGENOM" id="CLU_000445_5_0_9"/>
<dbReference type="Gene3D" id="1.10.10.60">
    <property type="entry name" value="Homeodomain-like"/>
    <property type="match status" value="2"/>
</dbReference>
<proteinExistence type="predicted"/>
<dbReference type="CDD" id="cd17536">
    <property type="entry name" value="REC_YesN-like"/>
    <property type="match status" value="1"/>
</dbReference>
<dbReference type="GO" id="GO:0000160">
    <property type="term" value="P:phosphorelay signal transduction system"/>
    <property type="evidence" value="ECO:0007669"/>
    <property type="project" value="InterPro"/>
</dbReference>
<dbReference type="PANTHER" id="PTHR43280:SF28">
    <property type="entry name" value="HTH-TYPE TRANSCRIPTIONAL ACTIVATOR RHAS"/>
    <property type="match status" value="1"/>
</dbReference>
<dbReference type="GO" id="GO:0003700">
    <property type="term" value="F:DNA-binding transcription factor activity"/>
    <property type="evidence" value="ECO:0007669"/>
    <property type="project" value="InterPro"/>
</dbReference>
<dbReference type="RefSeq" id="WP_038694565.1">
    <property type="nucleotide sequence ID" value="NZ_CP009286.1"/>
</dbReference>
<dbReference type="AlphaFoldDB" id="A0A089LV30"/>
<keyword evidence="1" id="KW-0805">Transcription regulation</keyword>
<accession>A0A089LV30</accession>
<dbReference type="GO" id="GO:0043565">
    <property type="term" value="F:sequence-specific DNA binding"/>
    <property type="evidence" value="ECO:0007669"/>
    <property type="project" value="InterPro"/>
</dbReference>
<keyword evidence="2" id="KW-0238">DNA-binding</keyword>
<evidence type="ECO:0000256" key="1">
    <source>
        <dbReference type="ARBA" id="ARBA00023015"/>
    </source>
</evidence>
<dbReference type="InterPro" id="IPR009057">
    <property type="entry name" value="Homeodomain-like_sf"/>
</dbReference>
<evidence type="ECO:0000313" key="8">
    <source>
        <dbReference type="Proteomes" id="UP000029507"/>
    </source>
</evidence>
<dbReference type="Gene3D" id="3.40.50.2300">
    <property type="match status" value="1"/>
</dbReference>
<sequence>MLSILVVDDEVFIRDGLSRIIGRESGFRVAGSCSNGREALELIAEEPVDVVLTDIRMPEVDGLALIRELKNEQPDIRCIIMSGFTEFSYAQEAIRYAAVDYLLKPIDKEQLLELLHRLDREKLLAGAKEKQLRERLLDSCLHSDVFTEVLPPGFALPAPYFVVYVQKCDSPGTLKEGTDNWRTADETADCLPLGDRQQVWIAYFSKEPSAAEIRSASSPLLSVSFGRSVHVGASRAGAEISELKAAFAEAEKARDLGIYSESPFFFAGHGDLPPREESGLRRPGGDWEVLREDLQMLHISQVVEWIHQEFASLQSRRAGMEDILQMCRSVLDTAATEFQEFDSLLGREQVEQLERSLASGMSISEIERQFRAALEGTLDEIRKLRQEMGGNAVEHIKRWLSANYSQHAELGALAGMVYLTPSYLSKLFKQETGLTLTEYITEIRIRKAKQLLRSSPGMKVHKIGAEVGYPDPAYFNKLFKRMVGVTPNEYKKIRH</sequence>
<dbReference type="InterPro" id="IPR020449">
    <property type="entry name" value="Tscrpt_reg_AraC-type_HTH"/>
</dbReference>
<dbReference type="PROSITE" id="PS00041">
    <property type="entry name" value="HTH_ARAC_FAMILY_1"/>
    <property type="match status" value="1"/>
</dbReference>
<feature type="modified residue" description="4-aspartylphosphate" evidence="4">
    <location>
        <position position="54"/>
    </location>
</feature>
<organism evidence="7 8">
    <name type="scientific">Paenibacillus stellifer</name>
    <dbReference type="NCBI Taxonomy" id="169760"/>
    <lineage>
        <taxon>Bacteria</taxon>
        <taxon>Bacillati</taxon>
        <taxon>Bacillota</taxon>
        <taxon>Bacilli</taxon>
        <taxon>Bacillales</taxon>
        <taxon>Paenibacillaceae</taxon>
        <taxon>Paenibacillus</taxon>
    </lineage>
</organism>
<keyword evidence="4" id="KW-0597">Phosphoprotein</keyword>
<dbReference type="KEGG" id="pste:PSTEL_08380"/>
<dbReference type="OrthoDB" id="342399at2"/>
<name>A0A089LV30_9BACL</name>
<dbReference type="PANTHER" id="PTHR43280">
    <property type="entry name" value="ARAC-FAMILY TRANSCRIPTIONAL REGULATOR"/>
    <property type="match status" value="1"/>
</dbReference>
<dbReference type="InterPro" id="IPR018060">
    <property type="entry name" value="HTH_AraC"/>
</dbReference>